<evidence type="ECO:0000313" key="2">
    <source>
        <dbReference type="EMBL" id="MFD1658125.1"/>
    </source>
</evidence>
<dbReference type="RefSeq" id="WP_381079935.1">
    <property type="nucleotide sequence ID" value="NZ_JBHUDX010000019.1"/>
</dbReference>
<dbReference type="Proteomes" id="UP001597261">
    <property type="component" value="Unassembled WGS sequence"/>
</dbReference>
<protein>
    <submittedName>
        <fullName evidence="2">Uncharacterized protein</fullName>
    </submittedName>
</protein>
<accession>A0ABW4ILF9</accession>
<evidence type="ECO:0000256" key="1">
    <source>
        <dbReference type="SAM" id="MobiDB-lite"/>
    </source>
</evidence>
<organism evidence="2 3">
    <name type="scientific">Streptomyces caeni</name>
    <dbReference type="NCBI Taxonomy" id="2307231"/>
    <lineage>
        <taxon>Bacteria</taxon>
        <taxon>Bacillati</taxon>
        <taxon>Actinomycetota</taxon>
        <taxon>Actinomycetes</taxon>
        <taxon>Kitasatosporales</taxon>
        <taxon>Streptomycetaceae</taxon>
        <taxon>Streptomyces</taxon>
    </lineage>
</organism>
<name>A0ABW4ILF9_9ACTN</name>
<evidence type="ECO:0000313" key="3">
    <source>
        <dbReference type="Proteomes" id="UP001597261"/>
    </source>
</evidence>
<proteinExistence type="predicted"/>
<feature type="compositionally biased region" description="Basic and acidic residues" evidence="1">
    <location>
        <begin position="14"/>
        <end position="27"/>
    </location>
</feature>
<feature type="region of interest" description="Disordered" evidence="1">
    <location>
        <begin position="14"/>
        <end position="46"/>
    </location>
</feature>
<reference evidence="3" key="1">
    <citation type="journal article" date="2019" name="Int. J. Syst. Evol. Microbiol.">
        <title>The Global Catalogue of Microorganisms (GCM) 10K type strain sequencing project: providing services to taxonomists for standard genome sequencing and annotation.</title>
        <authorList>
            <consortium name="The Broad Institute Genomics Platform"/>
            <consortium name="The Broad Institute Genome Sequencing Center for Infectious Disease"/>
            <person name="Wu L."/>
            <person name="Ma J."/>
        </authorList>
    </citation>
    <scope>NUCLEOTIDE SEQUENCE [LARGE SCALE GENOMIC DNA]</scope>
    <source>
        <strain evidence="3">CGMCC 1.12470</strain>
    </source>
</reference>
<keyword evidence="3" id="KW-1185">Reference proteome</keyword>
<dbReference type="EMBL" id="JBHUDX010000019">
    <property type="protein sequence ID" value="MFD1658125.1"/>
    <property type="molecule type" value="Genomic_DNA"/>
</dbReference>
<comment type="caution">
    <text evidence="2">The sequence shown here is derived from an EMBL/GenBank/DDBJ whole genome shotgun (WGS) entry which is preliminary data.</text>
</comment>
<gene>
    <name evidence="2" type="ORF">ACFSL4_07815</name>
</gene>
<sequence length="148" mass="15758">MPETGVIGAAAEYERAADQARRADRGKRPVRKVHGHAIGEGPEAHTGMDDLGVIPAAEERVWCERIAARLGERWPDVYGEWGGAQVTSALKPWGVETGHVWGTDSDGEGRNRRGITRADVVAAITRRDAGRAAPALRTAAGPRACIGS</sequence>